<evidence type="ECO:0000313" key="2">
    <source>
        <dbReference type="Proteomes" id="UP001642487"/>
    </source>
</evidence>
<name>A0ABP0YLW3_9ROSI</name>
<proteinExistence type="predicted"/>
<accession>A0ABP0YLW3</accession>
<dbReference type="EMBL" id="OZ021738">
    <property type="protein sequence ID" value="CAK9319522.1"/>
    <property type="molecule type" value="Genomic_DNA"/>
</dbReference>
<feature type="non-terminal residue" evidence="1">
    <location>
        <position position="56"/>
    </location>
</feature>
<gene>
    <name evidence="1" type="ORF">CITCOLO1_LOCUS11530</name>
</gene>
<protein>
    <submittedName>
        <fullName evidence="1">Uncharacterized protein</fullName>
    </submittedName>
</protein>
<reference evidence="1 2" key="1">
    <citation type="submission" date="2024-03" db="EMBL/GenBank/DDBJ databases">
        <authorList>
            <person name="Gkanogiannis A."/>
            <person name="Becerra Lopez-Lavalle L."/>
        </authorList>
    </citation>
    <scope>NUCLEOTIDE SEQUENCE [LARGE SCALE GENOMIC DNA]</scope>
</reference>
<evidence type="ECO:0000313" key="1">
    <source>
        <dbReference type="EMBL" id="CAK9319522.1"/>
    </source>
</evidence>
<sequence>MQQMYYPLYKEKVRDLKYYQESDCYLHACETKSGAIVLGSTIVPLDLEAYIGTKSK</sequence>
<keyword evidence="2" id="KW-1185">Reference proteome</keyword>
<dbReference type="Proteomes" id="UP001642487">
    <property type="component" value="Chromosome 4"/>
</dbReference>
<organism evidence="1 2">
    <name type="scientific">Citrullus colocynthis</name>
    <name type="common">colocynth</name>
    <dbReference type="NCBI Taxonomy" id="252529"/>
    <lineage>
        <taxon>Eukaryota</taxon>
        <taxon>Viridiplantae</taxon>
        <taxon>Streptophyta</taxon>
        <taxon>Embryophyta</taxon>
        <taxon>Tracheophyta</taxon>
        <taxon>Spermatophyta</taxon>
        <taxon>Magnoliopsida</taxon>
        <taxon>eudicotyledons</taxon>
        <taxon>Gunneridae</taxon>
        <taxon>Pentapetalae</taxon>
        <taxon>rosids</taxon>
        <taxon>fabids</taxon>
        <taxon>Cucurbitales</taxon>
        <taxon>Cucurbitaceae</taxon>
        <taxon>Benincaseae</taxon>
        <taxon>Citrullus</taxon>
    </lineage>
</organism>